<organism evidence="2 3">
    <name type="scientific">Triparma strigata</name>
    <dbReference type="NCBI Taxonomy" id="1606541"/>
    <lineage>
        <taxon>Eukaryota</taxon>
        <taxon>Sar</taxon>
        <taxon>Stramenopiles</taxon>
        <taxon>Ochrophyta</taxon>
        <taxon>Bolidophyceae</taxon>
        <taxon>Parmales</taxon>
        <taxon>Triparmaceae</taxon>
        <taxon>Triparma</taxon>
    </lineage>
</organism>
<sequence>MKILLLLFLLIAIITPHGTNALNIVVAGGTGRLGRVLISSLLSPLPSGKVENYVTVLSRNCFLASAPNRVSADFGFLGQKFVDKYANNMAMRDWDGGDLLDIVGKDWVGWEEVLEKADVVVNLCGGFTIQREQAQQRLSDAIRSTETRNNHVIKQIIIAPTDEVIPTLSPVAISAKVKRLAQCEDIANAGKDVSCLRVGLVVPDAQAQASGGKWCTGSDFAQLCIEKINA</sequence>
<feature type="chain" id="PRO_5040874497" description="NAD(P)-binding domain-containing protein" evidence="1">
    <location>
        <begin position="22"/>
        <end position="230"/>
    </location>
</feature>
<keyword evidence="3" id="KW-1185">Reference proteome</keyword>
<keyword evidence="1" id="KW-0732">Signal</keyword>
<dbReference type="Gene3D" id="3.40.50.720">
    <property type="entry name" value="NAD(P)-binding Rossmann-like Domain"/>
    <property type="match status" value="1"/>
</dbReference>
<evidence type="ECO:0000256" key="1">
    <source>
        <dbReference type="SAM" id="SignalP"/>
    </source>
</evidence>
<dbReference type="AlphaFoldDB" id="A0A9W7AB59"/>
<evidence type="ECO:0000313" key="2">
    <source>
        <dbReference type="EMBL" id="GMH69426.1"/>
    </source>
</evidence>
<dbReference type="SUPFAM" id="SSF51735">
    <property type="entry name" value="NAD(P)-binding Rossmann-fold domains"/>
    <property type="match status" value="1"/>
</dbReference>
<protein>
    <recommendedName>
        <fullName evidence="4">NAD(P)-binding domain-containing protein</fullName>
    </recommendedName>
</protein>
<comment type="caution">
    <text evidence="2">The sequence shown here is derived from an EMBL/GenBank/DDBJ whole genome shotgun (WGS) entry which is preliminary data.</text>
</comment>
<dbReference type="EMBL" id="BRXY01000132">
    <property type="protein sequence ID" value="GMH69426.1"/>
    <property type="molecule type" value="Genomic_DNA"/>
</dbReference>
<reference evidence="3" key="1">
    <citation type="journal article" date="2023" name="Commun. Biol.">
        <title>Genome analysis of Parmales, the sister group of diatoms, reveals the evolutionary specialization of diatoms from phago-mixotrophs to photoautotrophs.</title>
        <authorList>
            <person name="Ban H."/>
            <person name="Sato S."/>
            <person name="Yoshikawa S."/>
            <person name="Yamada K."/>
            <person name="Nakamura Y."/>
            <person name="Ichinomiya M."/>
            <person name="Sato N."/>
            <person name="Blanc-Mathieu R."/>
            <person name="Endo H."/>
            <person name="Kuwata A."/>
            <person name="Ogata H."/>
        </authorList>
    </citation>
    <scope>NUCLEOTIDE SEQUENCE [LARGE SCALE GENOMIC DNA]</scope>
    <source>
        <strain evidence="3">NIES 3701</strain>
    </source>
</reference>
<gene>
    <name evidence="2" type="ORF">TrST_g11088</name>
</gene>
<name>A0A9W7AB59_9STRA</name>
<dbReference type="Proteomes" id="UP001165085">
    <property type="component" value="Unassembled WGS sequence"/>
</dbReference>
<evidence type="ECO:0000313" key="3">
    <source>
        <dbReference type="Proteomes" id="UP001165085"/>
    </source>
</evidence>
<accession>A0A9W7AB59</accession>
<proteinExistence type="predicted"/>
<feature type="signal peptide" evidence="1">
    <location>
        <begin position="1"/>
        <end position="21"/>
    </location>
</feature>
<dbReference type="OrthoDB" id="193580at2759"/>
<evidence type="ECO:0008006" key="4">
    <source>
        <dbReference type="Google" id="ProtNLM"/>
    </source>
</evidence>
<dbReference type="InterPro" id="IPR036291">
    <property type="entry name" value="NAD(P)-bd_dom_sf"/>
</dbReference>